<evidence type="ECO:0000313" key="2">
    <source>
        <dbReference type="EMBL" id="SDJ50100.1"/>
    </source>
</evidence>
<sequence>MDTTPLTDTDRDLVDRVVETNEKSFDDELLDGAHIVAAGVRTADGSVYEGVSLPASIGRASLCAEPVAIGSAIADGYSHGDVQTCVAVSYPMPDHDADEVRTVPPCGVCREMLVDYNDQMRVIIPVEGANRVARAVELLPGRTW</sequence>
<name>A0A1G8UAS1_9EURY</name>
<dbReference type="STRING" id="890420.SAMN05216226_104110"/>
<keyword evidence="3" id="KW-1185">Reference proteome</keyword>
<dbReference type="InterPro" id="IPR002125">
    <property type="entry name" value="CMP_dCMP_dom"/>
</dbReference>
<accession>A0A1G8UAS1</accession>
<evidence type="ECO:0000259" key="1">
    <source>
        <dbReference type="Pfam" id="PF00383"/>
    </source>
</evidence>
<dbReference type="InterPro" id="IPR016193">
    <property type="entry name" value="Cytidine_deaminase-like"/>
</dbReference>
<dbReference type="CDD" id="cd01283">
    <property type="entry name" value="cytidine_deaminase"/>
    <property type="match status" value="1"/>
</dbReference>
<dbReference type="GO" id="GO:0003824">
    <property type="term" value="F:catalytic activity"/>
    <property type="evidence" value="ECO:0007669"/>
    <property type="project" value="InterPro"/>
</dbReference>
<evidence type="ECO:0000313" key="3">
    <source>
        <dbReference type="Proteomes" id="UP000198856"/>
    </source>
</evidence>
<gene>
    <name evidence="2" type="ORF">SAMN05216226_104110</name>
</gene>
<dbReference type="Pfam" id="PF00383">
    <property type="entry name" value="dCMP_cyt_deam_1"/>
    <property type="match status" value="1"/>
</dbReference>
<reference evidence="2 3" key="1">
    <citation type="submission" date="2016-10" db="EMBL/GenBank/DDBJ databases">
        <authorList>
            <person name="de Groot N.N."/>
        </authorList>
    </citation>
    <scope>NUCLEOTIDE SEQUENCE [LARGE SCALE GENOMIC DNA]</scope>
    <source>
        <strain evidence="2 3">IBRC-M10015</strain>
    </source>
</reference>
<dbReference type="AlphaFoldDB" id="A0A1G8UAS1"/>
<dbReference type="EMBL" id="FNFC01000004">
    <property type="protein sequence ID" value="SDJ50100.1"/>
    <property type="molecule type" value="Genomic_DNA"/>
</dbReference>
<dbReference type="OrthoDB" id="39143at2157"/>
<protein>
    <submittedName>
        <fullName evidence="2">Cytidine deaminase</fullName>
    </submittedName>
</protein>
<feature type="domain" description="CMP/dCMP-type deaminase" evidence="1">
    <location>
        <begin position="31"/>
        <end position="117"/>
    </location>
</feature>
<proteinExistence type="predicted"/>
<dbReference type="Proteomes" id="UP000198856">
    <property type="component" value="Unassembled WGS sequence"/>
</dbReference>
<dbReference type="RefSeq" id="WP_092700220.1">
    <property type="nucleotide sequence ID" value="NZ_FNFC01000004.1"/>
</dbReference>
<dbReference type="Gene3D" id="3.40.140.10">
    <property type="entry name" value="Cytidine Deaminase, domain 2"/>
    <property type="match status" value="1"/>
</dbReference>
<dbReference type="SUPFAM" id="SSF53927">
    <property type="entry name" value="Cytidine deaminase-like"/>
    <property type="match status" value="1"/>
</dbReference>
<organism evidence="2 3">
    <name type="scientific">Halovenus aranensis</name>
    <dbReference type="NCBI Taxonomy" id="890420"/>
    <lineage>
        <taxon>Archaea</taxon>
        <taxon>Methanobacteriati</taxon>
        <taxon>Methanobacteriota</taxon>
        <taxon>Stenosarchaea group</taxon>
        <taxon>Halobacteria</taxon>
        <taxon>Halobacteriales</taxon>
        <taxon>Haloarculaceae</taxon>
        <taxon>Halovenus</taxon>
    </lineage>
</organism>